<evidence type="ECO:0000259" key="1">
    <source>
        <dbReference type="Pfam" id="PF08722"/>
    </source>
</evidence>
<dbReference type="EMBL" id="BK016109">
    <property type="protein sequence ID" value="DAF95382.1"/>
    <property type="molecule type" value="Genomic_DNA"/>
</dbReference>
<evidence type="ECO:0000313" key="2">
    <source>
        <dbReference type="EMBL" id="DAF95382.1"/>
    </source>
</evidence>
<accession>A0A8S5ULX4</accession>
<feature type="domain" description="TnsA endonuclease N-terminal" evidence="1">
    <location>
        <begin position="7"/>
        <end position="107"/>
    </location>
</feature>
<dbReference type="InterPro" id="IPR014833">
    <property type="entry name" value="TnsA_N"/>
</dbReference>
<sequence>MQFLDRSPDVVKWNSEETIIQYWSTLDRKKRRYFMDFTCWFSDGSVYLFEIKPDAQTKMPKNPKRLTESTKSRYIQELYTYKTNIDKWTAAQEVCRQKGWHFKILTEYHLKKYFGMKL</sequence>
<organism evidence="2">
    <name type="scientific">Myoviridae sp. ctCo31</name>
    <dbReference type="NCBI Taxonomy" id="2825053"/>
    <lineage>
        <taxon>Viruses</taxon>
        <taxon>Duplodnaviria</taxon>
        <taxon>Heunggongvirae</taxon>
        <taxon>Uroviricota</taxon>
        <taxon>Caudoviricetes</taxon>
    </lineage>
</organism>
<name>A0A8S5ULX4_9CAUD</name>
<dbReference type="Pfam" id="PF08722">
    <property type="entry name" value="Tn7_TnsA-like_N"/>
    <property type="match status" value="1"/>
</dbReference>
<proteinExistence type="predicted"/>
<protein>
    <submittedName>
        <fullName evidence="2">Head completion protein</fullName>
    </submittedName>
</protein>
<reference evidence="2" key="1">
    <citation type="journal article" date="2021" name="Proc. Natl. Acad. Sci. U.S.A.">
        <title>A Catalog of Tens of Thousands of Viruses from Human Metagenomes Reveals Hidden Associations with Chronic Diseases.</title>
        <authorList>
            <person name="Tisza M.J."/>
            <person name="Buck C.B."/>
        </authorList>
    </citation>
    <scope>NUCLEOTIDE SEQUENCE</scope>
    <source>
        <strain evidence="2">CtCo31</strain>
    </source>
</reference>